<dbReference type="RefSeq" id="WP_002614847.1">
    <property type="nucleotide sequence ID" value="NC_014623.1"/>
</dbReference>
<reference evidence="1 2" key="1">
    <citation type="submission" date="2006-04" db="EMBL/GenBank/DDBJ databases">
        <authorList>
            <person name="Nierman W.C."/>
        </authorList>
    </citation>
    <scope>NUCLEOTIDE SEQUENCE [LARGE SCALE GENOMIC DNA]</scope>
    <source>
        <strain evidence="1 2">DW4/3-1</strain>
    </source>
</reference>
<sequence>MSGSPSLPPDVPGAFVFHEGVVRLTLDLRVYRLAAVQKASYRFAEHFTVVLGTSDGQLLPVTCLFRPDTRKAEALDAVRCYFQELLDQELREQIGEETRPVRALILAQAFSRTDLIRRD</sequence>
<dbReference type="OrthoDB" id="6893091at2"/>
<evidence type="ECO:0000313" key="2">
    <source>
        <dbReference type="Proteomes" id="UP000032702"/>
    </source>
</evidence>
<proteinExistence type="predicted"/>
<dbReference type="InterPro" id="IPR023974">
    <property type="entry name" value="HxsD"/>
</dbReference>
<comment type="caution">
    <text evidence="1">The sequence shown here is derived from an EMBL/GenBank/DDBJ whole genome shotgun (WGS) entry which is preliminary data.</text>
</comment>
<gene>
    <name evidence="1" type="ORF">STIAU_6232</name>
</gene>
<protein>
    <recommendedName>
        <fullName evidence="3">His-Xaa-Ser system protein HxsD</fullName>
    </recommendedName>
</protein>
<dbReference type="NCBIfam" id="TIGR03976">
    <property type="entry name" value="chp_LLNDYxLRE"/>
    <property type="match status" value="1"/>
</dbReference>
<name>Q08Z94_STIAD</name>
<accession>Q08Z94</accession>
<dbReference type="AlphaFoldDB" id="Q08Z94"/>
<organism evidence="1 2">
    <name type="scientific">Stigmatella aurantiaca (strain DW4/3-1)</name>
    <dbReference type="NCBI Taxonomy" id="378806"/>
    <lineage>
        <taxon>Bacteria</taxon>
        <taxon>Pseudomonadati</taxon>
        <taxon>Myxococcota</taxon>
        <taxon>Myxococcia</taxon>
        <taxon>Myxococcales</taxon>
        <taxon>Cystobacterineae</taxon>
        <taxon>Archangiaceae</taxon>
        <taxon>Stigmatella</taxon>
    </lineage>
</organism>
<dbReference type="EMBL" id="AAMD01000071">
    <property type="protein sequence ID" value="EAU65796.1"/>
    <property type="molecule type" value="Genomic_DNA"/>
</dbReference>
<evidence type="ECO:0008006" key="3">
    <source>
        <dbReference type="Google" id="ProtNLM"/>
    </source>
</evidence>
<dbReference type="Proteomes" id="UP000032702">
    <property type="component" value="Unassembled WGS sequence"/>
</dbReference>
<evidence type="ECO:0000313" key="1">
    <source>
        <dbReference type="EMBL" id="EAU65796.1"/>
    </source>
</evidence>